<dbReference type="PANTHER" id="PTHR28638:SF1">
    <property type="entry name" value="PRE-B-CELL LEUKEMIA TRANSCRIPTION FACTOR-INTERACTING PROTEIN 1"/>
    <property type="match status" value="1"/>
</dbReference>
<name>A0A8C2TQZ5_COTJA</name>
<feature type="coiled-coil region" evidence="2">
    <location>
        <begin position="44"/>
        <end position="117"/>
    </location>
</feature>
<dbReference type="PANTHER" id="PTHR28638">
    <property type="entry name" value="CELL CYCLE PROGRESSION PROTEIN 1"/>
    <property type="match status" value="1"/>
</dbReference>
<sequence length="422" mass="46904">MDVMSHDATDMEQEAMPDNGSDSPQKPPLDAHSMQSMSVLLDRLAKENQDIRLMQAELQAHKEELQALLQQSEGAAAAAGAQQQSLAKENAELRAALQREAEALRAARADLQRLQARGGPIDPQTHKEQPHGPSAAVHGEGARQHGMLASVRHELAAALQRARGAGGLEGVMEELKVLEERLNRELGGAEGAEGHWKKGFKAEKKDRGWHKRDGHRERGKAHGHGKEPYGKEPYRKEPYSKEPHGKEPYSKEPYSKEPHGKEPHGKEPYKEPYSKEPHGKEHRPHREHREGKAGGKWPRSPRELPPLSHPRPPHGCSGVTDCAHKEGREALGAALEPVKKTQFLQLLEGFMGRLGWGGHFGGVAERLDGAFGADGVFAHDRRRFVDFVEEVEEMLEDVARRERSDEEAADGFEEFVLRHYAG</sequence>
<feature type="compositionally biased region" description="Basic and acidic residues" evidence="3">
    <location>
        <begin position="192"/>
        <end position="206"/>
    </location>
</feature>
<feature type="compositionally biased region" description="Basic and acidic residues" evidence="3">
    <location>
        <begin position="224"/>
        <end position="279"/>
    </location>
</feature>
<gene>
    <name evidence="4" type="primary">PBXIP1</name>
</gene>
<dbReference type="GO" id="GO:0016020">
    <property type="term" value="C:membrane"/>
    <property type="evidence" value="ECO:0007669"/>
    <property type="project" value="TreeGrafter"/>
</dbReference>
<evidence type="ECO:0000313" key="4">
    <source>
        <dbReference type="Ensembl" id="ENSCJPP00005017358.1"/>
    </source>
</evidence>
<dbReference type="KEGG" id="cjo:107324494"/>
<dbReference type="OrthoDB" id="8947092at2759"/>
<feature type="compositionally biased region" description="Basic residues" evidence="3">
    <location>
        <begin position="207"/>
        <end position="223"/>
    </location>
</feature>
<dbReference type="Proteomes" id="UP000694412">
    <property type="component" value="Chromosome 25"/>
</dbReference>
<dbReference type="GeneTree" id="ENSGT00960000187391"/>
<dbReference type="RefSeq" id="XP_015740046.1">
    <property type="nucleotide sequence ID" value="XM_015884560.2"/>
</dbReference>
<evidence type="ECO:0000256" key="3">
    <source>
        <dbReference type="SAM" id="MobiDB-lite"/>
    </source>
</evidence>
<dbReference type="InterPro" id="IPR051990">
    <property type="entry name" value="CCPG1/PBIP1"/>
</dbReference>
<reference evidence="4" key="1">
    <citation type="submission" date="2015-11" db="EMBL/GenBank/DDBJ databases">
        <authorList>
            <consortium name="International Coturnix japonica Genome Analysis Consortium"/>
            <person name="Warren W."/>
            <person name="Burt D.W."/>
            <person name="Antin P.B."/>
            <person name="Lanford R."/>
            <person name="Gros J."/>
            <person name="Wilson R.K."/>
        </authorList>
    </citation>
    <scope>NUCLEOTIDE SEQUENCE [LARGE SCALE GENOMIC DNA]</scope>
</reference>
<evidence type="ECO:0000256" key="2">
    <source>
        <dbReference type="SAM" id="Coils"/>
    </source>
</evidence>
<evidence type="ECO:0000313" key="5">
    <source>
        <dbReference type="Proteomes" id="UP000694412"/>
    </source>
</evidence>
<keyword evidence="1 2" id="KW-0175">Coiled coil</keyword>
<dbReference type="GeneID" id="107324494"/>
<feature type="region of interest" description="Disordered" evidence="3">
    <location>
        <begin position="117"/>
        <end position="144"/>
    </location>
</feature>
<keyword evidence="5" id="KW-1185">Reference proteome</keyword>
<reference evidence="4" key="2">
    <citation type="submission" date="2025-05" db="UniProtKB">
        <authorList>
            <consortium name="Ensembl"/>
        </authorList>
    </citation>
    <scope>IDENTIFICATION</scope>
</reference>
<proteinExistence type="predicted"/>
<dbReference type="CTD" id="57326"/>
<dbReference type="Ensembl" id="ENSCJPT00005024209.1">
    <property type="protein sequence ID" value="ENSCJPP00005017358.1"/>
    <property type="gene ID" value="ENSCJPG00005014188.1"/>
</dbReference>
<feature type="region of interest" description="Disordered" evidence="3">
    <location>
        <begin position="1"/>
        <end position="35"/>
    </location>
</feature>
<evidence type="ECO:0000256" key="1">
    <source>
        <dbReference type="ARBA" id="ARBA00023054"/>
    </source>
</evidence>
<protein>
    <submittedName>
        <fullName evidence="4">PBX homeobox interacting protein 1</fullName>
    </submittedName>
</protein>
<accession>A0A8C2TQZ5</accession>
<dbReference type="Ensembl" id="ENSCJPT00005024210.1">
    <property type="protein sequence ID" value="ENSCJPP00005017359.1"/>
    <property type="gene ID" value="ENSCJPG00005014188.1"/>
</dbReference>
<feature type="region of interest" description="Disordered" evidence="3">
    <location>
        <begin position="189"/>
        <end position="317"/>
    </location>
</feature>
<organism evidence="4 5">
    <name type="scientific">Coturnix japonica</name>
    <name type="common">Japanese quail</name>
    <name type="synonym">Coturnix coturnix japonica</name>
    <dbReference type="NCBI Taxonomy" id="93934"/>
    <lineage>
        <taxon>Eukaryota</taxon>
        <taxon>Metazoa</taxon>
        <taxon>Chordata</taxon>
        <taxon>Craniata</taxon>
        <taxon>Vertebrata</taxon>
        <taxon>Euteleostomi</taxon>
        <taxon>Archelosauria</taxon>
        <taxon>Archosauria</taxon>
        <taxon>Dinosauria</taxon>
        <taxon>Saurischia</taxon>
        <taxon>Theropoda</taxon>
        <taxon>Coelurosauria</taxon>
        <taxon>Aves</taxon>
        <taxon>Neognathae</taxon>
        <taxon>Galloanserae</taxon>
        <taxon>Galliformes</taxon>
        <taxon>Phasianidae</taxon>
        <taxon>Perdicinae</taxon>
        <taxon>Coturnix</taxon>
    </lineage>
</organism>
<dbReference type="AlphaFoldDB" id="A0A8C2TQZ5"/>